<dbReference type="PROSITE" id="PS51831">
    <property type="entry name" value="HD"/>
    <property type="match status" value="1"/>
</dbReference>
<dbReference type="PANTHER" id="PTHR46246:SF1">
    <property type="entry name" value="GUANOSINE-3',5'-BIS(DIPHOSPHATE) 3'-PYROPHOSPHOHYDROLASE MESH1"/>
    <property type="match status" value="1"/>
</dbReference>
<accession>A0A8F8KL62</accession>
<dbReference type="CDD" id="cd00077">
    <property type="entry name" value="HDc"/>
    <property type="match status" value="1"/>
</dbReference>
<dbReference type="SUPFAM" id="SSF109604">
    <property type="entry name" value="HD-domain/PDEase-like"/>
    <property type="match status" value="1"/>
</dbReference>
<dbReference type="Gene3D" id="1.10.3210.10">
    <property type="entry name" value="Hypothetical protein af1432"/>
    <property type="match status" value="1"/>
</dbReference>
<dbReference type="PANTHER" id="PTHR46246">
    <property type="entry name" value="GUANOSINE-3',5'-BIS(DIPHOSPHATE) 3'-PYROPHOSPHOHYDROLASE MESH1"/>
    <property type="match status" value="1"/>
</dbReference>
<dbReference type="Pfam" id="PF13328">
    <property type="entry name" value="HD_4"/>
    <property type="match status" value="1"/>
</dbReference>
<evidence type="ECO:0000259" key="1">
    <source>
        <dbReference type="PROSITE" id="PS51831"/>
    </source>
</evidence>
<evidence type="ECO:0000313" key="2">
    <source>
        <dbReference type="EMBL" id="QYA18718.1"/>
    </source>
</evidence>
<dbReference type="SMART" id="SM00471">
    <property type="entry name" value="HDc"/>
    <property type="match status" value="1"/>
</dbReference>
<reference evidence="2" key="1">
    <citation type="submission" date="2021-06" db="EMBL/GenBank/DDBJ databases">
        <authorList>
            <person name="Rolland C."/>
        </authorList>
    </citation>
    <scope>NUCLEOTIDE SEQUENCE</scope>
    <source>
        <strain evidence="2">347.936635</strain>
    </source>
</reference>
<dbReference type="InterPro" id="IPR052194">
    <property type="entry name" value="MESH1"/>
</dbReference>
<dbReference type="EMBL" id="MZ420154">
    <property type="protein sequence ID" value="QYA18718.1"/>
    <property type="molecule type" value="Genomic_DNA"/>
</dbReference>
<keyword evidence="2" id="KW-0378">Hydrolase</keyword>
<organism evidence="2">
    <name type="scientific">Clandestinovirus</name>
    <dbReference type="NCBI Taxonomy" id="2831644"/>
    <lineage>
        <taxon>Viruses</taxon>
    </lineage>
</organism>
<name>A0A8F8KL62_9VIRU</name>
<dbReference type="InterPro" id="IPR003607">
    <property type="entry name" value="HD/PDEase_dom"/>
</dbReference>
<dbReference type="GO" id="GO:0008893">
    <property type="term" value="F:guanosine-3',5'-bis(diphosphate) 3'-diphosphatase activity"/>
    <property type="evidence" value="ECO:0007669"/>
    <property type="project" value="TreeGrafter"/>
</dbReference>
<dbReference type="InterPro" id="IPR006674">
    <property type="entry name" value="HD_domain"/>
</dbReference>
<sequence length="199" mass="22447">MSAKLLEAIRFAVVKHKGQTRKNKTNDPYIVHPIEACQILMEANVQDDDVLMAAVLHDVLEDTATTIDEIQSKFGTRVARIVRECTDDKSVSKIDRKKLQIEHVREASNEAKLVKLADKLSNLRGLLSEPPTAWAPEEIKGYALWCMVVCEAAGSIPNILLNLERRLQEVFEQFGLTSLNADEKALLLENYYRNIVNSD</sequence>
<protein>
    <submittedName>
        <fullName evidence="2">(P)ppGpp synthetase/hydrolase</fullName>
    </submittedName>
</protein>
<gene>
    <name evidence="2" type="ORF">KOM_12_450</name>
</gene>
<proteinExistence type="predicted"/>
<feature type="domain" description="HD" evidence="1">
    <location>
        <begin position="29"/>
        <end position="123"/>
    </location>
</feature>